<reference evidence="2" key="1">
    <citation type="submission" date="2020-08" db="EMBL/GenBank/DDBJ databases">
        <title>Genomic Encyclopedia of Type Strains, Phase IV (KMG-IV): sequencing the most valuable type-strain genomes for metagenomic binning, comparative biology and taxonomic classification.</title>
        <authorList>
            <person name="Goeker M."/>
        </authorList>
    </citation>
    <scope>NUCLEOTIDE SEQUENCE</scope>
    <source>
        <strain evidence="2">DSM 669</strain>
    </source>
</reference>
<gene>
    <name evidence="2" type="ORF">HNR49_000946</name>
</gene>
<sequence length="58" mass="6604">MSHDNAPGGHVDEQRHHGDEGLGWRLARVPGVVVANLREHVSEWSDRYVDQQAALYER</sequence>
<feature type="region of interest" description="Disordered" evidence="1">
    <location>
        <begin position="1"/>
        <end position="20"/>
    </location>
</feature>
<accession>A0A841HB15</accession>
<dbReference type="AlphaFoldDB" id="A0A841HB15"/>
<dbReference type="EMBL" id="JACHGX010000002">
    <property type="protein sequence ID" value="MBB6089590.1"/>
    <property type="molecule type" value="Genomic_DNA"/>
</dbReference>
<evidence type="ECO:0000256" key="1">
    <source>
        <dbReference type="SAM" id="MobiDB-lite"/>
    </source>
</evidence>
<dbReference type="Proteomes" id="UP000642919">
    <property type="component" value="Unassembled WGS sequence"/>
</dbReference>
<dbReference type="RefSeq" id="WP_010903781.1">
    <property type="nucleotide sequence ID" value="NZ_JACHGX010000002.1"/>
</dbReference>
<evidence type="ECO:0000313" key="2">
    <source>
        <dbReference type="EMBL" id="MBB6089590.1"/>
    </source>
</evidence>
<protein>
    <submittedName>
        <fullName evidence="2">Uncharacterized protein</fullName>
    </submittedName>
</protein>
<proteinExistence type="predicted"/>
<dbReference type="GeneID" id="68694917"/>
<evidence type="ECO:0000313" key="3">
    <source>
        <dbReference type="Proteomes" id="UP000642919"/>
    </source>
</evidence>
<comment type="caution">
    <text evidence="2">The sequence shown here is derived from an EMBL/GenBank/DDBJ whole genome shotgun (WGS) entry which is preliminary data.</text>
</comment>
<feature type="compositionally biased region" description="Basic and acidic residues" evidence="1">
    <location>
        <begin position="10"/>
        <end position="20"/>
    </location>
</feature>
<name>A0A841HB15_HALSI</name>
<organism evidence="2 3">
    <name type="scientific">Halobacterium salinarum</name>
    <name type="common">Halobacterium halobium</name>
    <dbReference type="NCBI Taxonomy" id="2242"/>
    <lineage>
        <taxon>Archaea</taxon>
        <taxon>Methanobacteriati</taxon>
        <taxon>Methanobacteriota</taxon>
        <taxon>Stenosarchaea group</taxon>
        <taxon>Halobacteria</taxon>
        <taxon>Halobacteriales</taxon>
        <taxon>Halobacteriaceae</taxon>
        <taxon>Halobacterium</taxon>
    </lineage>
</organism>